<sequence>MLSVATAAQPYDANGVTSQSAPAQPTDFSGALAVWKDINLAELQQQLISVAPALIEAQKLAVINRKNLADQTRDFKKQPDENKLESVKPLLKAYQAEIDALTKRSKAAENAFLNVHSAISTAPDPYPFLEVVIDQAASLTDLDVVKQENAGLKQQLAQLKDDASQKDTDESEKKSLYNRIRQLEEGFEARVQERSAAIEKELSAKWDERLRNMDEREKDLTKSLNVAQQQLRDLKSRDESTTAKLLEKGHDEDEREVKGKLAEMELLTRDLERAQTRVETVERRNEQLRAEIESVKSGRQESEKTERLEKESEEKDRKIVQLQSLVEKERQQSSQLSADNDKLRDEHLKLQKDREAEISTLRTKLHQRGDYEEVRRELDILKMVHFSGEDEDDELEEAGLTEGAKGSQTEAKSLETLLLEKNRKLENQLTALRVSHGELTSVSSNSASELAQLRKEVARLKSLNEKLENDLVSVGTESRSATKGISAMSAEDALKEMDLLEAEASGRSKSKSSKSNGNGTGAAELTAKATTATSGTPRSSTTATPTSGTENSLLPIITSQRDRFRARNAELEEELRKQFETISELRAEVKTLQSDNLGLYEKVRYLQSYGPSGTAGRGGDAVINFGSGPNAVGVAGRVDATGAYPPPRVVGGPGEDKYRVKYEESMNPFEAFRGREQSRAMAQLNPLERALHVITRLVVSHRRMRLLFMLYAIGLHLLVFGMLFEASTSSGATYSTEKAAPPPPI</sequence>
<evidence type="ECO:0000256" key="9">
    <source>
        <dbReference type="ARBA" id="ARBA00023136"/>
    </source>
</evidence>
<evidence type="ECO:0000256" key="5">
    <source>
        <dbReference type="ARBA" id="ARBA00022692"/>
    </source>
</evidence>
<evidence type="ECO:0000313" key="15">
    <source>
        <dbReference type="EMBL" id="PWY99863.1"/>
    </source>
</evidence>
<evidence type="ECO:0000259" key="13">
    <source>
        <dbReference type="Pfam" id="PF08172"/>
    </source>
</evidence>
<dbReference type="AlphaFoldDB" id="A0A317XNF4"/>
<comment type="subcellular location">
    <subcellularLocation>
        <location evidence="1">Golgi apparatus membrane</location>
        <topology evidence="1">Single-pass type IV membrane protein</topology>
    </subcellularLocation>
</comment>
<dbReference type="STRING" id="1882483.A0A317XNF4"/>
<feature type="transmembrane region" description="Helical" evidence="12">
    <location>
        <begin position="706"/>
        <end position="724"/>
    </location>
</feature>
<evidence type="ECO:0000256" key="7">
    <source>
        <dbReference type="ARBA" id="ARBA00023034"/>
    </source>
</evidence>
<dbReference type="EMBL" id="KZ819194">
    <property type="protein sequence ID" value="PWY99863.1"/>
    <property type="molecule type" value="Genomic_DNA"/>
</dbReference>
<feature type="domain" description="Cux N-terminal" evidence="14">
    <location>
        <begin position="25"/>
        <end position="136"/>
    </location>
</feature>
<evidence type="ECO:0000256" key="6">
    <source>
        <dbReference type="ARBA" id="ARBA00022989"/>
    </source>
</evidence>
<feature type="region of interest" description="Disordered" evidence="11">
    <location>
        <begin position="389"/>
        <end position="409"/>
    </location>
</feature>
<gene>
    <name evidence="15" type="ORF">BCV70DRAFT_237727</name>
</gene>
<evidence type="ECO:0000256" key="11">
    <source>
        <dbReference type="SAM" id="MobiDB-lite"/>
    </source>
</evidence>
<dbReference type="FunCoup" id="A0A317XNF4">
    <property type="interactions" value="106"/>
</dbReference>
<keyword evidence="8 10" id="KW-0175">Coiled coil</keyword>
<feature type="compositionally biased region" description="Acidic residues" evidence="11">
    <location>
        <begin position="389"/>
        <end position="399"/>
    </location>
</feature>
<accession>A0A317XNF4</accession>
<evidence type="ECO:0000256" key="12">
    <source>
        <dbReference type="SAM" id="Phobius"/>
    </source>
</evidence>
<feature type="region of interest" description="Disordered" evidence="11">
    <location>
        <begin position="232"/>
        <end position="258"/>
    </location>
</feature>
<proteinExistence type="inferred from homology"/>
<evidence type="ECO:0000313" key="16">
    <source>
        <dbReference type="Proteomes" id="UP000246740"/>
    </source>
</evidence>
<dbReference type="GO" id="GO:0006891">
    <property type="term" value="P:intra-Golgi vesicle-mediated transport"/>
    <property type="evidence" value="ECO:0007669"/>
    <property type="project" value="InterPro"/>
</dbReference>
<dbReference type="GO" id="GO:0000139">
    <property type="term" value="C:Golgi membrane"/>
    <property type="evidence" value="ECO:0007669"/>
    <property type="project" value="UniProtKB-SubCell"/>
</dbReference>
<dbReference type="InterPro" id="IPR057476">
    <property type="entry name" value="Cux_N"/>
</dbReference>
<evidence type="ECO:0000256" key="2">
    <source>
        <dbReference type="ARBA" id="ARBA00006415"/>
    </source>
</evidence>
<evidence type="ECO:0000259" key="14">
    <source>
        <dbReference type="Pfam" id="PF25398"/>
    </source>
</evidence>
<dbReference type="InParanoid" id="A0A317XNF4"/>
<keyword evidence="6 12" id="KW-1133">Transmembrane helix</keyword>
<comment type="similarity">
    <text evidence="2">Belongs to the CASP family.</text>
</comment>
<reference evidence="15 16" key="1">
    <citation type="journal article" date="2018" name="Mol. Biol. Evol.">
        <title>Broad Genomic Sampling Reveals a Smut Pathogenic Ancestry of the Fungal Clade Ustilaginomycotina.</title>
        <authorList>
            <person name="Kijpornyongpan T."/>
            <person name="Mondo S.J."/>
            <person name="Barry K."/>
            <person name="Sandor L."/>
            <person name="Lee J."/>
            <person name="Lipzen A."/>
            <person name="Pangilinan J."/>
            <person name="LaButti K."/>
            <person name="Hainaut M."/>
            <person name="Henrissat B."/>
            <person name="Grigoriev I.V."/>
            <person name="Spatafora J.W."/>
            <person name="Aime M.C."/>
        </authorList>
    </citation>
    <scope>NUCLEOTIDE SEQUENCE [LARGE SCALE GENOMIC DNA]</scope>
    <source>
        <strain evidence="15 16">MCA 3645</strain>
    </source>
</reference>
<name>A0A317XNF4_9BASI</name>
<keyword evidence="9 12" id="KW-0472">Membrane</keyword>
<evidence type="ECO:0000256" key="10">
    <source>
        <dbReference type="SAM" id="Coils"/>
    </source>
</evidence>
<feature type="coiled-coil region" evidence="10">
    <location>
        <begin position="142"/>
        <end position="169"/>
    </location>
</feature>
<protein>
    <recommendedName>
        <fullName evidence="3">Protein CASP</fullName>
    </recommendedName>
</protein>
<dbReference type="PANTHER" id="PTHR14043">
    <property type="entry name" value="CCAAT DISPLACEMENT PROTEIN-RELATED"/>
    <property type="match status" value="1"/>
</dbReference>
<keyword evidence="7" id="KW-0333">Golgi apparatus</keyword>
<feature type="domain" description="CASP C-terminal" evidence="13">
    <location>
        <begin position="447"/>
        <end position="729"/>
    </location>
</feature>
<keyword evidence="4" id="KW-0813">Transport</keyword>
<dbReference type="Pfam" id="PF08172">
    <property type="entry name" value="CASP_C"/>
    <property type="match status" value="1"/>
</dbReference>
<evidence type="ECO:0000256" key="1">
    <source>
        <dbReference type="ARBA" id="ARBA00004409"/>
    </source>
</evidence>
<feature type="coiled-coil region" evidence="10">
    <location>
        <begin position="561"/>
        <end position="595"/>
    </location>
</feature>
<evidence type="ECO:0000256" key="4">
    <source>
        <dbReference type="ARBA" id="ARBA00022448"/>
    </source>
</evidence>
<keyword evidence="16" id="KW-1185">Reference proteome</keyword>
<evidence type="ECO:0000256" key="3">
    <source>
        <dbReference type="ARBA" id="ARBA00018691"/>
    </source>
</evidence>
<feature type="region of interest" description="Disordered" evidence="11">
    <location>
        <begin position="292"/>
        <end position="316"/>
    </location>
</feature>
<dbReference type="Pfam" id="PF25398">
    <property type="entry name" value="CUX1_N"/>
    <property type="match status" value="1"/>
</dbReference>
<feature type="compositionally biased region" description="Low complexity" evidence="11">
    <location>
        <begin position="513"/>
        <end position="549"/>
    </location>
</feature>
<dbReference type="OrthoDB" id="10257567at2759"/>
<keyword evidence="5 12" id="KW-0812">Transmembrane</keyword>
<dbReference type="InterPro" id="IPR012955">
    <property type="entry name" value="CASP_C"/>
</dbReference>
<feature type="coiled-coil region" evidence="10">
    <location>
        <begin position="450"/>
        <end position="477"/>
    </location>
</feature>
<evidence type="ECO:0000256" key="8">
    <source>
        <dbReference type="ARBA" id="ARBA00023054"/>
    </source>
</evidence>
<organism evidence="15 16">
    <name type="scientific">Testicularia cyperi</name>
    <dbReference type="NCBI Taxonomy" id="1882483"/>
    <lineage>
        <taxon>Eukaryota</taxon>
        <taxon>Fungi</taxon>
        <taxon>Dikarya</taxon>
        <taxon>Basidiomycota</taxon>
        <taxon>Ustilaginomycotina</taxon>
        <taxon>Ustilaginomycetes</taxon>
        <taxon>Ustilaginales</taxon>
        <taxon>Anthracoideaceae</taxon>
        <taxon>Testicularia</taxon>
    </lineage>
</organism>
<feature type="region of interest" description="Disordered" evidence="11">
    <location>
        <begin position="502"/>
        <end position="555"/>
    </location>
</feature>
<dbReference type="Proteomes" id="UP000246740">
    <property type="component" value="Unassembled WGS sequence"/>
</dbReference>
<dbReference type="PANTHER" id="PTHR14043:SF2">
    <property type="entry name" value="HOMEOBOX PROTEIN CUT"/>
    <property type="match status" value="1"/>
</dbReference>